<gene>
    <name evidence="6" type="ORF">SSP0437_LOCUS11528</name>
</gene>
<dbReference type="SUPFAM" id="SSF55550">
    <property type="entry name" value="SH2 domain"/>
    <property type="match status" value="1"/>
</dbReference>
<dbReference type="AlphaFoldDB" id="A0A7S1VRZ8"/>
<dbReference type="Gene3D" id="1.10.150.50">
    <property type="entry name" value="Transcription Factor, Ets-1"/>
    <property type="match status" value="1"/>
</dbReference>
<dbReference type="InterPro" id="IPR000980">
    <property type="entry name" value="SH2"/>
</dbReference>
<dbReference type="Pfam" id="PF00536">
    <property type="entry name" value="SAM_1"/>
    <property type="match status" value="1"/>
</dbReference>
<evidence type="ECO:0000259" key="3">
    <source>
        <dbReference type="PROSITE" id="PS50001"/>
    </source>
</evidence>
<dbReference type="SMART" id="SM00454">
    <property type="entry name" value="SAM"/>
    <property type="match status" value="1"/>
</dbReference>
<dbReference type="InterPro" id="IPR013761">
    <property type="entry name" value="SAM/pointed_sf"/>
</dbReference>
<reference evidence="6" key="1">
    <citation type="submission" date="2021-01" db="EMBL/GenBank/DDBJ databases">
        <authorList>
            <person name="Corre E."/>
            <person name="Pelletier E."/>
            <person name="Niang G."/>
            <person name="Scheremetjew M."/>
            <person name="Finn R."/>
            <person name="Kale V."/>
            <person name="Holt S."/>
            <person name="Cochrane G."/>
            <person name="Meng A."/>
            <person name="Brown T."/>
            <person name="Cohen L."/>
        </authorList>
    </citation>
    <scope>NUCLEOTIDE SEQUENCE</scope>
    <source>
        <strain evidence="6">ATCC 50979</strain>
    </source>
</reference>
<dbReference type="SUPFAM" id="SSF48350">
    <property type="entry name" value="GTPase activation domain, GAP"/>
    <property type="match status" value="1"/>
</dbReference>
<feature type="domain" description="SAM" evidence="4">
    <location>
        <begin position="660"/>
        <end position="722"/>
    </location>
</feature>
<keyword evidence="2" id="KW-0727">SH2 domain</keyword>
<dbReference type="Gene3D" id="1.10.555.10">
    <property type="entry name" value="Rho GTPase activation protein"/>
    <property type="match status" value="1"/>
</dbReference>
<dbReference type="InterPro" id="IPR000198">
    <property type="entry name" value="RhoGAP_dom"/>
</dbReference>
<accession>A0A7S1VRZ8</accession>
<dbReference type="SMART" id="SM00324">
    <property type="entry name" value="RhoGAP"/>
    <property type="match status" value="1"/>
</dbReference>
<sequence>MNVDREEAERLLSGRPPHSFIIRPSSKAECISVSYTPEDGSAIIHALVDCDASGKYRIDGSDGSFDSLNDLLAAHYLMASSAPADAKLSRATSSPSPPPTGSTSPVLTSRFLVRVSYTPPGSVHGMTKGMLLDPESSVQDAIDLCLAKFKITPQPDEQFMLYVPAPVNSWLKRSAQIGRYKFLANVEVELQSARATEPEMVWSGSGRSQRPPSSIVSAMKRTTQTLDLVGGKPVILKIVKYANDTIGASGEAVTRKMIFSSDDPLPSVLSRVLERFEVDAASASQYGLFAPPPFSLMLQEFEKLSHYPFLNQHNDVVLRKKTNEVLLKVAYDSGDIVRSLKVPVDATVREIIARLTAKTPVANYEDYGIKGKEPDKTVWVWMPDDAPISSFVTINLQNLQFARRDEESRKLRRQSKLINQGLAARPDQVLGTPPELLEQADDNGTMVPVCLSRIRDRLVECGGLDESGIFVRGTVDDETAERVFDDIKHDRTLEQHSPQALASAILLFYKRLPKPIFQPLEEKLHKAATSYEASMLLAAQLPQQHGLLLAWIMVLFVEVCLNSSMNGVSVAECGNVVGPLLVNSDDSVVTKLRRIAAVILQDKLDERVELDEMMAMQNDENFFEPVSEQYYYTQQSDGSAEPLPPSSDSVADEYSTVSSWTVEDVAAFVEMSGLADPSLFVSEDIDGESLMLLDDESLQRLGVTKLGPRKKLMKLISELKQG</sequence>
<dbReference type="GO" id="GO:0007165">
    <property type="term" value="P:signal transduction"/>
    <property type="evidence" value="ECO:0007669"/>
    <property type="project" value="InterPro"/>
</dbReference>
<organism evidence="6">
    <name type="scientific">Sexangularia sp. CB-2014</name>
    <dbReference type="NCBI Taxonomy" id="1486929"/>
    <lineage>
        <taxon>Eukaryota</taxon>
        <taxon>Amoebozoa</taxon>
        <taxon>Tubulinea</taxon>
        <taxon>Elardia</taxon>
        <taxon>Arcellinida</taxon>
        <taxon>Arcellinida incertae sedis</taxon>
        <taxon>Sexangularia</taxon>
    </lineage>
</organism>
<dbReference type="Pfam" id="PF00620">
    <property type="entry name" value="RhoGAP"/>
    <property type="match status" value="1"/>
</dbReference>
<protein>
    <submittedName>
        <fullName evidence="6">Uncharacterized protein</fullName>
    </submittedName>
</protein>
<dbReference type="InterPro" id="IPR001660">
    <property type="entry name" value="SAM"/>
</dbReference>
<dbReference type="SUPFAM" id="SSF47769">
    <property type="entry name" value="SAM/Pointed domain"/>
    <property type="match status" value="1"/>
</dbReference>
<dbReference type="InterPro" id="IPR044785">
    <property type="entry name" value="RopGAP1-5"/>
</dbReference>
<evidence type="ECO:0000259" key="5">
    <source>
        <dbReference type="PROSITE" id="PS50238"/>
    </source>
</evidence>
<dbReference type="EMBL" id="HBGL01014744">
    <property type="protein sequence ID" value="CAD9307735.1"/>
    <property type="molecule type" value="Transcribed_RNA"/>
</dbReference>
<keyword evidence="1" id="KW-0343">GTPase activation</keyword>
<evidence type="ECO:0000259" key="4">
    <source>
        <dbReference type="PROSITE" id="PS50105"/>
    </source>
</evidence>
<dbReference type="PROSITE" id="PS50238">
    <property type="entry name" value="RHOGAP"/>
    <property type="match status" value="1"/>
</dbReference>
<dbReference type="InterPro" id="IPR008936">
    <property type="entry name" value="Rho_GTPase_activation_prot"/>
</dbReference>
<dbReference type="PROSITE" id="PS50105">
    <property type="entry name" value="SAM_DOMAIN"/>
    <property type="match status" value="1"/>
</dbReference>
<dbReference type="Gene3D" id="3.30.505.10">
    <property type="entry name" value="SH2 domain"/>
    <property type="match status" value="1"/>
</dbReference>
<dbReference type="SMART" id="SM00252">
    <property type="entry name" value="SH2"/>
    <property type="match status" value="1"/>
</dbReference>
<dbReference type="PANTHER" id="PTHR23177">
    <property type="entry name" value="MKIAA1688 PROTEIN"/>
    <property type="match status" value="1"/>
</dbReference>
<dbReference type="CDD" id="cd00173">
    <property type="entry name" value="SH2"/>
    <property type="match status" value="1"/>
</dbReference>
<name>A0A7S1VRZ8_9EUKA</name>
<dbReference type="PANTHER" id="PTHR23177:SF35">
    <property type="entry name" value="RHO GTPASE-ACTIVATING PROTEIN GACA"/>
    <property type="match status" value="1"/>
</dbReference>
<dbReference type="CDD" id="cd00159">
    <property type="entry name" value="RhoGAP"/>
    <property type="match status" value="1"/>
</dbReference>
<evidence type="ECO:0000256" key="2">
    <source>
        <dbReference type="PROSITE-ProRule" id="PRU00191"/>
    </source>
</evidence>
<proteinExistence type="predicted"/>
<dbReference type="Pfam" id="PF00017">
    <property type="entry name" value="SH2"/>
    <property type="match status" value="1"/>
</dbReference>
<evidence type="ECO:0000313" key="6">
    <source>
        <dbReference type="EMBL" id="CAD9307735.1"/>
    </source>
</evidence>
<feature type="domain" description="Rho-GAP" evidence="5">
    <location>
        <begin position="434"/>
        <end position="622"/>
    </location>
</feature>
<dbReference type="PROSITE" id="PS50001">
    <property type="entry name" value="SH2"/>
    <property type="match status" value="1"/>
</dbReference>
<dbReference type="InterPro" id="IPR036860">
    <property type="entry name" value="SH2_dom_sf"/>
</dbReference>
<feature type="domain" description="SH2" evidence="3">
    <location>
        <begin position="1"/>
        <end position="92"/>
    </location>
</feature>
<dbReference type="GO" id="GO:0005096">
    <property type="term" value="F:GTPase activator activity"/>
    <property type="evidence" value="ECO:0007669"/>
    <property type="project" value="UniProtKB-KW"/>
</dbReference>
<evidence type="ECO:0000256" key="1">
    <source>
        <dbReference type="ARBA" id="ARBA00022468"/>
    </source>
</evidence>